<evidence type="ECO:0008006" key="3">
    <source>
        <dbReference type="Google" id="ProtNLM"/>
    </source>
</evidence>
<evidence type="ECO:0000313" key="1">
    <source>
        <dbReference type="EMBL" id="MCE4122700.1"/>
    </source>
</evidence>
<organism evidence="1 2">
    <name type="scientific">Segatella copri</name>
    <dbReference type="NCBI Taxonomy" id="165179"/>
    <lineage>
        <taxon>Bacteria</taxon>
        <taxon>Pseudomonadati</taxon>
        <taxon>Bacteroidota</taxon>
        <taxon>Bacteroidia</taxon>
        <taxon>Bacteroidales</taxon>
        <taxon>Prevotellaceae</taxon>
        <taxon>Segatella</taxon>
    </lineage>
</organism>
<dbReference type="RefSeq" id="WP_233339420.1">
    <property type="nucleotide sequence ID" value="NZ_JAJTVO010000018.1"/>
</dbReference>
<dbReference type="InterPro" id="IPR011051">
    <property type="entry name" value="RmlC_Cupin_sf"/>
</dbReference>
<proteinExistence type="predicted"/>
<dbReference type="AlphaFoldDB" id="A0AAW4YLZ4"/>
<gene>
    <name evidence="1" type="ORF">LYY06_10560</name>
</gene>
<evidence type="ECO:0000313" key="2">
    <source>
        <dbReference type="Proteomes" id="UP001200307"/>
    </source>
</evidence>
<dbReference type="Gene3D" id="2.60.120.10">
    <property type="entry name" value="Jelly Rolls"/>
    <property type="match status" value="1"/>
</dbReference>
<dbReference type="Proteomes" id="UP001200307">
    <property type="component" value="Unassembled WGS sequence"/>
</dbReference>
<dbReference type="SUPFAM" id="SSF51182">
    <property type="entry name" value="RmlC-like cupins"/>
    <property type="match status" value="1"/>
</dbReference>
<name>A0AAW4YLZ4_9BACT</name>
<accession>A0AAW4YLZ4</accession>
<dbReference type="EMBL" id="JAJTVO010000018">
    <property type="protein sequence ID" value="MCE4122700.1"/>
    <property type="molecule type" value="Genomic_DNA"/>
</dbReference>
<comment type="caution">
    <text evidence="1">The sequence shown here is derived from an EMBL/GenBank/DDBJ whole genome shotgun (WGS) entry which is preliminary data.</text>
</comment>
<dbReference type="InterPro" id="IPR014710">
    <property type="entry name" value="RmlC-like_jellyroll"/>
</dbReference>
<sequence>MKVAKLEDMVKGWFVGNFEPTLHKTNDVEVAVKEYKKGDYESKHYHKIATEFTCIISGRVKMNGVEYKEGDIVVMEPGEATDFECLENGTKNVVVKIPGANNDKYIVE</sequence>
<protein>
    <recommendedName>
        <fullName evidence="3">Cupin domain-containing protein</fullName>
    </recommendedName>
</protein>
<reference evidence="1" key="1">
    <citation type="submission" date="2021-12" db="EMBL/GenBank/DDBJ databases">
        <authorList>
            <person name="Lv X."/>
        </authorList>
    </citation>
    <scope>NUCLEOTIDE SEQUENCE</scope>
    <source>
        <strain evidence="1">HF2106</strain>
    </source>
</reference>